<gene>
    <name evidence="1" type="ORF">M9H77_12995</name>
</gene>
<comment type="caution">
    <text evidence="1">The sequence shown here is derived from an EMBL/GenBank/DDBJ whole genome shotgun (WGS) entry which is preliminary data.</text>
</comment>
<accession>A0ACC0BIZ1</accession>
<name>A0ACC0BIZ1_CATRO</name>
<evidence type="ECO:0000313" key="2">
    <source>
        <dbReference type="Proteomes" id="UP001060085"/>
    </source>
</evidence>
<keyword evidence="2" id="KW-1185">Reference proteome</keyword>
<dbReference type="Proteomes" id="UP001060085">
    <property type="component" value="Linkage Group LG03"/>
</dbReference>
<evidence type="ECO:0000313" key="1">
    <source>
        <dbReference type="EMBL" id="KAI5672631.1"/>
    </source>
</evidence>
<sequence>MKVKRGLITRSQRKKLKLQEDNNMFAYLMEALKCKDDEYMKFNCSSQFLLLIESRVRVLDSIDLRSSRCMIGVLRYLLPQGFNHQTGKSLDLSMLGFVRHCSSQVLHWKLELQILNEGLIMSTDDHMPTHYYQEGTSEPSMRQVTETMLSLQQTVEGLARQNQSVARDIKEPKKGKNSTYLSSCRTQPAGATFFPPQSSSPHRDVSPLLLTSPHIAVWPAPTHRPPLSTTSTPPHLCAPLQLTSQIR</sequence>
<protein>
    <submittedName>
        <fullName evidence="1">Uncharacterized protein</fullName>
    </submittedName>
</protein>
<proteinExistence type="predicted"/>
<dbReference type="EMBL" id="CM044703">
    <property type="protein sequence ID" value="KAI5672631.1"/>
    <property type="molecule type" value="Genomic_DNA"/>
</dbReference>
<reference evidence="2" key="1">
    <citation type="journal article" date="2023" name="Nat. Plants">
        <title>Single-cell RNA sequencing provides a high-resolution roadmap for understanding the multicellular compartmentation of specialized metabolism.</title>
        <authorList>
            <person name="Sun S."/>
            <person name="Shen X."/>
            <person name="Li Y."/>
            <person name="Li Y."/>
            <person name="Wang S."/>
            <person name="Li R."/>
            <person name="Zhang H."/>
            <person name="Shen G."/>
            <person name="Guo B."/>
            <person name="Wei J."/>
            <person name="Xu J."/>
            <person name="St-Pierre B."/>
            <person name="Chen S."/>
            <person name="Sun C."/>
        </authorList>
    </citation>
    <scope>NUCLEOTIDE SEQUENCE [LARGE SCALE GENOMIC DNA]</scope>
</reference>
<organism evidence="1 2">
    <name type="scientific">Catharanthus roseus</name>
    <name type="common">Madagascar periwinkle</name>
    <name type="synonym">Vinca rosea</name>
    <dbReference type="NCBI Taxonomy" id="4058"/>
    <lineage>
        <taxon>Eukaryota</taxon>
        <taxon>Viridiplantae</taxon>
        <taxon>Streptophyta</taxon>
        <taxon>Embryophyta</taxon>
        <taxon>Tracheophyta</taxon>
        <taxon>Spermatophyta</taxon>
        <taxon>Magnoliopsida</taxon>
        <taxon>eudicotyledons</taxon>
        <taxon>Gunneridae</taxon>
        <taxon>Pentapetalae</taxon>
        <taxon>asterids</taxon>
        <taxon>lamiids</taxon>
        <taxon>Gentianales</taxon>
        <taxon>Apocynaceae</taxon>
        <taxon>Rauvolfioideae</taxon>
        <taxon>Vinceae</taxon>
        <taxon>Catharanthinae</taxon>
        <taxon>Catharanthus</taxon>
    </lineage>
</organism>